<feature type="region of interest" description="Disordered" evidence="1">
    <location>
        <begin position="1"/>
        <end position="22"/>
    </location>
</feature>
<reference evidence="2 3" key="1">
    <citation type="submission" date="2016-04" db="EMBL/GenBank/DDBJ databases">
        <title>A degradative enzymes factory behind the ericoid mycorrhizal symbiosis.</title>
        <authorList>
            <consortium name="DOE Joint Genome Institute"/>
            <person name="Martino E."/>
            <person name="Morin E."/>
            <person name="Grelet G."/>
            <person name="Kuo A."/>
            <person name="Kohler A."/>
            <person name="Daghino S."/>
            <person name="Barry K."/>
            <person name="Choi C."/>
            <person name="Cichocki N."/>
            <person name="Clum A."/>
            <person name="Copeland A."/>
            <person name="Hainaut M."/>
            <person name="Haridas S."/>
            <person name="Labutti K."/>
            <person name="Lindquist E."/>
            <person name="Lipzen A."/>
            <person name="Khouja H.-R."/>
            <person name="Murat C."/>
            <person name="Ohm R."/>
            <person name="Olson A."/>
            <person name="Spatafora J."/>
            <person name="Veneault-Fourrey C."/>
            <person name="Henrissat B."/>
            <person name="Grigoriev I."/>
            <person name="Martin F."/>
            <person name="Perotto S."/>
        </authorList>
    </citation>
    <scope>NUCLEOTIDE SEQUENCE [LARGE SCALE GENOMIC DNA]</scope>
    <source>
        <strain evidence="2 3">F</strain>
    </source>
</reference>
<evidence type="ECO:0000313" key="3">
    <source>
        <dbReference type="Proteomes" id="UP000235786"/>
    </source>
</evidence>
<feature type="compositionally biased region" description="Polar residues" evidence="1">
    <location>
        <begin position="51"/>
        <end position="67"/>
    </location>
</feature>
<name>A0A2J6RMU6_HYAVF</name>
<gene>
    <name evidence="2" type="ORF">L207DRAFT_634347</name>
</gene>
<dbReference type="OrthoDB" id="5373857at2759"/>
<accession>A0A2J6RMU6</accession>
<protein>
    <submittedName>
        <fullName evidence="2">Uncharacterized protein</fullName>
    </submittedName>
</protein>
<evidence type="ECO:0000256" key="1">
    <source>
        <dbReference type="SAM" id="MobiDB-lite"/>
    </source>
</evidence>
<dbReference type="Proteomes" id="UP000235786">
    <property type="component" value="Unassembled WGS sequence"/>
</dbReference>
<feature type="region of interest" description="Disordered" evidence="1">
    <location>
        <begin position="46"/>
        <end position="90"/>
    </location>
</feature>
<keyword evidence="3" id="KW-1185">Reference proteome</keyword>
<evidence type="ECO:0000313" key="2">
    <source>
        <dbReference type="EMBL" id="PMD39836.1"/>
    </source>
</evidence>
<organism evidence="2 3">
    <name type="scientific">Hyaloscypha variabilis (strain UAMH 11265 / GT02V1 / F)</name>
    <name type="common">Meliniomyces variabilis</name>
    <dbReference type="NCBI Taxonomy" id="1149755"/>
    <lineage>
        <taxon>Eukaryota</taxon>
        <taxon>Fungi</taxon>
        <taxon>Dikarya</taxon>
        <taxon>Ascomycota</taxon>
        <taxon>Pezizomycotina</taxon>
        <taxon>Leotiomycetes</taxon>
        <taxon>Helotiales</taxon>
        <taxon>Hyaloscyphaceae</taxon>
        <taxon>Hyaloscypha</taxon>
        <taxon>Hyaloscypha variabilis</taxon>
    </lineage>
</organism>
<proteinExistence type="predicted"/>
<dbReference type="EMBL" id="KZ613946">
    <property type="protein sequence ID" value="PMD39836.1"/>
    <property type="molecule type" value="Genomic_DNA"/>
</dbReference>
<sequence length="110" mass="11644">MSAKPDITTSQNLNDGKEEKSMLSGITDMLPTKTWGVQNIEKAYSRAGASNHHTPGSASKLGSQDQGGNVHEHQGVGSDKFAAGVSDQRSEPTVIGKVFNNMINGTDNTK</sequence>
<dbReference type="AlphaFoldDB" id="A0A2J6RMU6"/>